<keyword evidence="2" id="KW-0233">DNA recombination</keyword>
<dbReference type="GO" id="GO:0006310">
    <property type="term" value="P:DNA recombination"/>
    <property type="evidence" value="ECO:0007669"/>
    <property type="project" value="UniProtKB-KW"/>
</dbReference>
<dbReference type="GO" id="GO:0003677">
    <property type="term" value="F:DNA binding"/>
    <property type="evidence" value="ECO:0007669"/>
    <property type="project" value="UniProtKB-KW"/>
</dbReference>
<evidence type="ECO:0000256" key="3">
    <source>
        <dbReference type="SAM" id="MobiDB-lite"/>
    </source>
</evidence>
<evidence type="ECO:0000256" key="1">
    <source>
        <dbReference type="ARBA" id="ARBA00023125"/>
    </source>
</evidence>
<feature type="region of interest" description="Disordered" evidence="3">
    <location>
        <begin position="362"/>
        <end position="415"/>
    </location>
</feature>
<feature type="compositionally biased region" description="Low complexity" evidence="3">
    <location>
        <begin position="7"/>
        <end position="16"/>
    </location>
</feature>
<organism evidence="4 5">
    <name type="scientific">Albimonas pacifica</name>
    <dbReference type="NCBI Taxonomy" id="1114924"/>
    <lineage>
        <taxon>Bacteria</taxon>
        <taxon>Pseudomonadati</taxon>
        <taxon>Pseudomonadota</taxon>
        <taxon>Alphaproteobacteria</taxon>
        <taxon>Rhodobacterales</taxon>
        <taxon>Paracoccaceae</taxon>
        <taxon>Albimonas</taxon>
    </lineage>
</organism>
<feature type="compositionally biased region" description="Polar residues" evidence="3">
    <location>
        <begin position="372"/>
        <end position="386"/>
    </location>
</feature>
<dbReference type="InterPro" id="IPR011010">
    <property type="entry name" value="DNA_brk_join_enz"/>
</dbReference>
<accession>A0A1I3JIA4</accession>
<proteinExistence type="predicted"/>
<dbReference type="Proteomes" id="UP000199377">
    <property type="component" value="Unassembled WGS sequence"/>
</dbReference>
<keyword evidence="5" id="KW-1185">Reference proteome</keyword>
<dbReference type="RefSeq" id="WP_092861588.1">
    <property type="nucleotide sequence ID" value="NZ_FOQH01000008.1"/>
</dbReference>
<evidence type="ECO:0000313" key="4">
    <source>
        <dbReference type="EMBL" id="SFI59977.1"/>
    </source>
</evidence>
<evidence type="ECO:0000313" key="5">
    <source>
        <dbReference type="Proteomes" id="UP000199377"/>
    </source>
</evidence>
<dbReference type="STRING" id="1114924.SAMN05216258_10820"/>
<gene>
    <name evidence="4" type="ORF">SAMN05216258_10820</name>
</gene>
<sequence length="415" mass="46380">MTRRRASPAPARKPSAVGPLDQVRAKGGKIPPRLRDRERADGSWRLWWEPTPAERHLGFEVVELDPNRLTWSLRQAEGLNRRVQRAREGSMLSAGATRTVSALAAKFRASPRWGKLKPATRRDYDETLRRIEKKWGATRVAAFTKPIVYEWYETLYREKGASLAAHDVRVLSVLMTYGELVGWVTDHPALRLKLETPPPRDRVVSWEEFGDLLASAEKLQRPGVALGIAIAWYQGQRQTDVLAACAGDFIEREEEGEALLVWAFERSKARAGSEAKHAAMPIHDELRPLLDARLAELAGGGPAPDPLAPVVAFGGQAYAADTFRHHFAQVRAAAAKRMPSLRDVQFRDLRRSWAWWSREGGASERDRADGLGNQSDRNPRLGQTYNPPAFDGARRAVQAMKRPGKPAGAKKETRS</sequence>
<dbReference type="Gene3D" id="1.10.150.130">
    <property type="match status" value="1"/>
</dbReference>
<evidence type="ECO:0008006" key="6">
    <source>
        <dbReference type="Google" id="ProtNLM"/>
    </source>
</evidence>
<reference evidence="4 5" key="1">
    <citation type="submission" date="2016-10" db="EMBL/GenBank/DDBJ databases">
        <authorList>
            <person name="de Groot N.N."/>
        </authorList>
    </citation>
    <scope>NUCLEOTIDE SEQUENCE [LARGE SCALE GENOMIC DNA]</scope>
    <source>
        <strain evidence="4 5">CGMCC 1.11030</strain>
    </source>
</reference>
<name>A0A1I3JIA4_9RHOB</name>
<feature type="region of interest" description="Disordered" evidence="3">
    <location>
        <begin position="1"/>
        <end position="30"/>
    </location>
</feature>
<dbReference type="InterPro" id="IPR013762">
    <property type="entry name" value="Integrase-like_cat_sf"/>
</dbReference>
<dbReference type="GO" id="GO:0015074">
    <property type="term" value="P:DNA integration"/>
    <property type="evidence" value="ECO:0007669"/>
    <property type="project" value="InterPro"/>
</dbReference>
<dbReference type="OrthoDB" id="7816950at2"/>
<dbReference type="SUPFAM" id="SSF56349">
    <property type="entry name" value="DNA breaking-rejoining enzymes"/>
    <property type="match status" value="1"/>
</dbReference>
<evidence type="ECO:0000256" key="2">
    <source>
        <dbReference type="ARBA" id="ARBA00023172"/>
    </source>
</evidence>
<protein>
    <recommendedName>
        <fullName evidence="6">Core-binding (CB) domain-containing protein</fullName>
    </recommendedName>
</protein>
<keyword evidence="1" id="KW-0238">DNA-binding</keyword>
<dbReference type="Gene3D" id="1.10.443.10">
    <property type="entry name" value="Intergrase catalytic core"/>
    <property type="match status" value="1"/>
</dbReference>
<dbReference type="InterPro" id="IPR010998">
    <property type="entry name" value="Integrase_recombinase_N"/>
</dbReference>
<dbReference type="AlphaFoldDB" id="A0A1I3JIA4"/>
<dbReference type="EMBL" id="FOQH01000008">
    <property type="protein sequence ID" value="SFI59977.1"/>
    <property type="molecule type" value="Genomic_DNA"/>
</dbReference>